<feature type="region of interest" description="Disordered" evidence="3">
    <location>
        <begin position="2070"/>
        <end position="2130"/>
    </location>
</feature>
<reference evidence="5" key="1">
    <citation type="submission" date="2021-01" db="EMBL/GenBank/DDBJ databases">
        <authorList>
            <person name="Corre E."/>
            <person name="Pelletier E."/>
            <person name="Niang G."/>
            <person name="Scheremetjew M."/>
            <person name="Finn R."/>
            <person name="Kale V."/>
            <person name="Holt S."/>
            <person name="Cochrane G."/>
            <person name="Meng A."/>
            <person name="Brown T."/>
            <person name="Cohen L."/>
        </authorList>
    </citation>
    <scope>NUCLEOTIDE SEQUENCE</scope>
    <source>
        <strain evidence="5">CCMP1756</strain>
    </source>
</reference>
<feature type="region of interest" description="Disordered" evidence="3">
    <location>
        <begin position="3311"/>
        <end position="3335"/>
    </location>
</feature>
<feature type="compositionally biased region" description="Acidic residues" evidence="3">
    <location>
        <begin position="23"/>
        <end position="32"/>
    </location>
</feature>
<organism evidence="5">
    <name type="scientific">Pelagomonas calceolata</name>
    <dbReference type="NCBI Taxonomy" id="35677"/>
    <lineage>
        <taxon>Eukaryota</taxon>
        <taxon>Sar</taxon>
        <taxon>Stramenopiles</taxon>
        <taxon>Ochrophyta</taxon>
        <taxon>Pelagophyceae</taxon>
        <taxon>Pelagomonadales</taxon>
        <taxon>Pelagomonadaceae</taxon>
        <taxon>Pelagomonas</taxon>
    </lineage>
</organism>
<sequence length="3399" mass="364694">MDQQSHASEPSALGSQDSVTAFEDNDVCEGDESMGSWTVDDDPPSKKSATRPSGMADLALELSTWPFAVHNTLEKRRARAAQPNHEAWWTRQHSERRRPTGAVWAARHRGVDALATALSDAIRALGPLALTRVRGKYEVSEEGVALTTLLSDDERHHKSFCRSTNEATAHALDGLSESCGGPTTLLNVRTPPGRSLAAQCLVNALRPDVPLSTNARLAWLHAALPLCVRSSNEDEWPLTCAARHAIGRLVSDASCSIKGSPLPRWWDADDAAVRGSKNRADRFAAYWYALRSDILRAHRACRRATPGFVELDQVSIIEEALDGRIDMNIKTVSSDGGLRRALFTDTSLVNMLGSLKCILGGRDGRSRQADMFLAPPTYLTKAVQQWHTNQPHVRASLIFGDLSSSFWTAGDSQGDIALGFGPGSRLLCHLIAKDAAAAAHTLSEVVKSTPSHGLATAAALIAAALEGSGKERVHRRCPSALALHLSRKDEVPNTQTWSVSKVAAWCACVVEGSSLGGKAQLARATEKAIRDQFGLLGDGLMHGQRQKLLEAVPQRARRVIEAELFAIDDADRVPNLPEARQSIREALRAGPLSLLIEACLKQLIALEDDKAWAAPRTMTDEASESWRTIGEVAVAAAFILKGASPEERASFASSARKLFDAYLAAADAARARCDSERETSLTSNDDDEGKLLGVAAQTSDMTKSMRPSVDRLASALPSFSVFLLATEVLQGPPLLDDDDVDDAKGARDAAACVCALCLESVDGAVSSWLRELAGTDDDLLSGKQCGAGEAARCHGDYAVSPLSQAPTKMMRASLGFENRWPFTAHDDPFVRPLHDLHEACLRDSSLEKWLGESIPCVTAVRLRCPEVLRRRPWASDRPWCASNSLRDAEDQGRHVGEAVSILVREAETLRREVGDAYAMPLDGACLGLALCPDVIRMSCDNGAAFRAKALEGAVPAIASLLKTSSDSARDLRKAASESPEARLQNIAELRRRAAWTSLLIRHPSSAQYFQEDVSEWLGACLQDALRGIKGGTRRIIAPDAAGAALVEALTEAGASVNEDLLMRACQHGRSRTALALLDAGASLNTGTKSLVGAARRARCHALADELERRGASSAPDDGEAWPGTGDDLTPWSWLPDSESDVKWLCRNQIRTTPAVLNHLLAYGCLDAARLLIVEGHIDVNQRDASGLAPLHVACGLRASRWGFLSPEEGDCDAWGSDHAYVEASSSLKFPHSPPPPRCGDVGKSFALVPPREAACLLLLAAGADPDASSPIGSPLFIALRAAASSKADALRLQRDRILWYDSDGAAQAAKGWAGSSYGAPDRVVDAIVAARHPGVTVARATVEAAARRGHDASLKAAKALDLASKVASHGISPMTRAALAETSALKCVRALLDKGADVDMSIEERWPTALCCAAGSGQFQAVQLLVENGAKTEGALVAACGGFVQDAPSDTNVASAEVRVAGKTSSKKCVELLLRACKDEGVEPPRTAALIGAAAHGALDAARVLCKGLGGTSTVITPAIVRVDLRVKRNPSWVHEWGDHQRQHPRVGAEGLVKAWTDLDGDKRGSYPQIRRPELNEPGLCVVRWADPVNEQICRIGYEDEFWLVAADEDRVQVPPAVAQGMITSLAGACRANDAAAVALAVDLLAFATTDRGASLLKRRSERGAVACAALCCCADNRDALLAVSRLPADAWTTSSSVVVAAPPSNDALDLLSPEKGNASPVCGDAPAVSVPTQCYQDALFICLRGSHVNCAEEVLTRLGCLQGDAYAISRPDNWRRTARDLLVSLKPCEDLQKRVMMEIGEDITIEDDAAMIEAAALGAARYMRDAPAIIRKRRIDDKALVASLIRECADPERLDALVDVALASGSTVKAVVSGALHFHATRGAVDSLKVLGRRLLREDAAECSREAAGCLRVALERCGGDDAGSAEMCALAIGLGADPDSVQSTLSMNQQVEARFEGGDEWYGGKIVAVHDGSYSIEYDDGDREDDVPPSLIRSNSSSPSLLYEAVRHHAPRTARELLLASCTDAPFAGKTCKAWSQQHASTKRVFDRASRRLCVDAPTRDVSTYRHHHVEDPLTTLDKENTVPKKRKKKKPSSPVKHRLPFVARRSKGNPRPFGEKAPGLAPRPSRGMDAKSLLECTSILQDALLIGVSPEKPPPTPVEEEEEVVKPEEPTLLGAELNVRFLDLDPEAAMPSSSNEAARKLFEDVRGNAPTIAIDDAADALSSSTLLDEALHGPKKLWGGEEPVSIDLVRRLLKREASSSNVSLSAFLRTHQRLVGGAFPLKDADLVLSLCVEINGSVQEVSTSSLEQGRAFMTEGLTLPSGLQGRARFVVAPSREAEFARATSRPFLISAEPPPCRRLTLEVPDEVDAGDVFKVVCVASDARGRAVRGGTCVVRCAGPAAKEVEATFDDAGTAKVSIKLPRAGTYAVTGVVGAATSFEHSLVVCSGVISKLKVSFDTAPKDDDEFGFLEETKTDIVAGDALPSIRIEAQDASNNLVKYAGSCLVKLKSISPGKWLGEKLEDPVASLEFADGIALMAEPPMAVKAGSYAWECEVKDVTTRSDVFEVKHGPCVSYKPVAPRVVDVDQAWALKLVPCDSYGNVLDGSEAAKIVTRVVEEDTSAPLQRTGFRVVEKRRDGQLKLRKIVEDEEEEDFAFEDVKRGARKAFSFDGPSLSRAGSYDVVVKTKLGSIVEKRRSLLVMPGAPSKIVLSVDVDEDSPIKGDDLLRCRAVVVDSRGNPCTSSKYCSRVQFRLAALKPIKDNTHVMAHLQTNWDHDELEVDQGTVEFEARPALSGVFCVVATGSFATKGSHGDQELESGVSTSFCVLSGPPRSLKFEPFHVVNHSANVSLTLVDGNDERARVDGAYAVRLVLLKPDDSEVDCGERPVFRGAVEFYGVAVPDVAGKYVFEALLVKGDEEISRREAAFHVQEKIPSVDESVQRRLAIRAKKKACEVALRNLRVAAGWTGGLDAKALRRPRFKVDVKEALPRGEEALARGRPAQDWKVGNWLKVLAKYEVALEERVTQLVKDERAARLAPTPAPTRPSPREESPTRTYRRKASKACAQACEGIVEKQLATLVQGGATADADEGARLSSKVGPALRALVEARRDRDQVKRLEAYDRGEARRLARRALDATRGRLEAVLDAHCARKRSWRLLSVGDYDVDADGPVELLPRPEAAVRAITERIATDLASAANFACQRQRKRHAYKRLGDVYCRVVAGGNIDAADAAVVALLRGAAAKAYGARAAQRRDPGVVSLRVERQGALVEIDVALRDVRGLADDAAAYRALLATAEEVEAPAPAQALFSPVLSPSPAAPEAPVPANAPAPAEEEEDLDVLEAVSILVEKGKRSRRVLGPDHPLTVEVLGQLEQALSPTSPFSPSSLAPAPAPPLTVDDV</sequence>
<gene>
    <name evidence="5" type="ORF">PCAL00307_LOCUS8169</name>
</gene>
<dbReference type="SMART" id="SM00248">
    <property type="entry name" value="ANK"/>
    <property type="match status" value="4"/>
</dbReference>
<dbReference type="InterPro" id="IPR050663">
    <property type="entry name" value="Ankyrin-SOCS_Box"/>
</dbReference>
<feature type="compositionally biased region" description="Basic and acidic residues" evidence="3">
    <location>
        <begin position="2071"/>
        <end position="2085"/>
    </location>
</feature>
<feature type="region of interest" description="Disordered" evidence="3">
    <location>
        <begin position="2150"/>
        <end position="2171"/>
    </location>
</feature>
<protein>
    <recommendedName>
        <fullName evidence="4">Tudor domain-containing protein</fullName>
    </recommendedName>
</protein>
<dbReference type="InterPro" id="IPR036770">
    <property type="entry name" value="Ankyrin_rpt-contain_sf"/>
</dbReference>
<feature type="compositionally biased region" description="Low complexity" evidence="3">
    <location>
        <begin position="3375"/>
        <end position="3388"/>
    </location>
</feature>
<feature type="region of interest" description="Disordered" evidence="3">
    <location>
        <begin position="1"/>
        <end position="52"/>
    </location>
</feature>
<evidence type="ECO:0000256" key="2">
    <source>
        <dbReference type="ARBA" id="ARBA00023043"/>
    </source>
</evidence>
<dbReference type="PANTHER" id="PTHR24193">
    <property type="entry name" value="ANKYRIN REPEAT PROTEIN"/>
    <property type="match status" value="1"/>
</dbReference>
<feature type="region of interest" description="Disordered" evidence="3">
    <location>
        <begin position="3032"/>
        <end position="3059"/>
    </location>
</feature>
<name>A0A7S3ZSZ2_9STRA</name>
<feature type="region of interest" description="Disordered" evidence="3">
    <location>
        <begin position="1108"/>
        <end position="1131"/>
    </location>
</feature>
<keyword evidence="1" id="KW-0677">Repeat</keyword>
<proteinExistence type="predicted"/>
<dbReference type="InterPro" id="IPR002999">
    <property type="entry name" value="Tudor"/>
</dbReference>
<dbReference type="EMBL" id="HBIW01009572">
    <property type="protein sequence ID" value="CAE0692733.1"/>
    <property type="molecule type" value="Transcribed_RNA"/>
</dbReference>
<dbReference type="PANTHER" id="PTHR24193:SF121">
    <property type="entry name" value="ADA2A-CONTAINING COMPLEX COMPONENT 3, ISOFORM D"/>
    <property type="match status" value="1"/>
</dbReference>
<feature type="domain" description="Tudor" evidence="4">
    <location>
        <begin position="1945"/>
        <end position="2002"/>
    </location>
</feature>
<dbReference type="SUPFAM" id="SSF48403">
    <property type="entry name" value="Ankyrin repeat"/>
    <property type="match status" value="1"/>
</dbReference>
<feature type="compositionally biased region" description="Basic residues" evidence="3">
    <location>
        <begin position="2086"/>
        <end position="2111"/>
    </location>
</feature>
<dbReference type="Gene3D" id="2.30.30.140">
    <property type="match status" value="1"/>
</dbReference>
<evidence type="ECO:0000256" key="3">
    <source>
        <dbReference type="SAM" id="MobiDB-lite"/>
    </source>
</evidence>
<dbReference type="InterPro" id="IPR002110">
    <property type="entry name" value="Ankyrin_rpt"/>
</dbReference>
<evidence type="ECO:0000313" key="5">
    <source>
        <dbReference type="EMBL" id="CAE0692733.1"/>
    </source>
</evidence>
<dbReference type="Gene3D" id="1.25.40.20">
    <property type="entry name" value="Ankyrin repeat-containing domain"/>
    <property type="match status" value="2"/>
</dbReference>
<dbReference type="CDD" id="cd04508">
    <property type="entry name" value="Tudor_SF"/>
    <property type="match status" value="1"/>
</dbReference>
<evidence type="ECO:0000256" key="1">
    <source>
        <dbReference type="ARBA" id="ARBA00022737"/>
    </source>
</evidence>
<dbReference type="GO" id="GO:0005634">
    <property type="term" value="C:nucleus"/>
    <property type="evidence" value="ECO:0007669"/>
    <property type="project" value="TreeGrafter"/>
</dbReference>
<accession>A0A7S3ZSZ2</accession>
<keyword evidence="2" id="KW-0040">ANK repeat</keyword>
<dbReference type="Pfam" id="PF13637">
    <property type="entry name" value="Ank_4"/>
    <property type="match status" value="1"/>
</dbReference>
<dbReference type="GO" id="GO:0000976">
    <property type="term" value="F:transcription cis-regulatory region binding"/>
    <property type="evidence" value="ECO:0007669"/>
    <property type="project" value="TreeGrafter"/>
</dbReference>
<feature type="region of interest" description="Disordered" evidence="3">
    <location>
        <begin position="3375"/>
        <end position="3399"/>
    </location>
</feature>
<feature type="compositionally biased region" description="Pro residues" evidence="3">
    <location>
        <begin position="3316"/>
        <end position="3327"/>
    </location>
</feature>
<feature type="compositionally biased region" description="Polar residues" evidence="3">
    <location>
        <begin position="1"/>
        <end position="19"/>
    </location>
</feature>
<dbReference type="SMART" id="SM00333">
    <property type="entry name" value="TUDOR"/>
    <property type="match status" value="1"/>
</dbReference>
<dbReference type="GO" id="GO:0045944">
    <property type="term" value="P:positive regulation of transcription by RNA polymerase II"/>
    <property type="evidence" value="ECO:0007669"/>
    <property type="project" value="TreeGrafter"/>
</dbReference>
<evidence type="ECO:0000259" key="4">
    <source>
        <dbReference type="SMART" id="SM00333"/>
    </source>
</evidence>